<dbReference type="EMBL" id="ML738613">
    <property type="protein sequence ID" value="KAE8163919.1"/>
    <property type="molecule type" value="Genomic_DNA"/>
</dbReference>
<keyword evidence="2" id="KW-1185">Reference proteome</keyword>
<proteinExistence type="predicted"/>
<evidence type="ECO:0000313" key="2">
    <source>
        <dbReference type="Proteomes" id="UP000326950"/>
    </source>
</evidence>
<dbReference type="OrthoDB" id="9975959at2759"/>
<evidence type="ECO:0000313" key="1">
    <source>
        <dbReference type="EMBL" id="KAE8163919.1"/>
    </source>
</evidence>
<protein>
    <recommendedName>
        <fullName evidence="3">Endonuclease/exonuclease/phosphatase</fullName>
    </recommendedName>
</protein>
<accession>A0A5N6UYZ8</accession>
<dbReference type="InterPro" id="IPR036691">
    <property type="entry name" value="Endo/exonu/phosph_ase_sf"/>
</dbReference>
<gene>
    <name evidence="1" type="ORF">BDV40DRAFT_299064</name>
</gene>
<dbReference type="Proteomes" id="UP000326950">
    <property type="component" value="Unassembled WGS sequence"/>
</dbReference>
<reference evidence="1 2" key="1">
    <citation type="submission" date="2019-04" db="EMBL/GenBank/DDBJ databases">
        <title>Friends and foes A comparative genomics study of 23 Aspergillus species from section Flavi.</title>
        <authorList>
            <consortium name="DOE Joint Genome Institute"/>
            <person name="Kjaerbolling I."/>
            <person name="Vesth T."/>
            <person name="Frisvad J.C."/>
            <person name="Nybo J.L."/>
            <person name="Theobald S."/>
            <person name="Kildgaard S."/>
            <person name="Isbrandt T."/>
            <person name="Kuo A."/>
            <person name="Sato A."/>
            <person name="Lyhne E.K."/>
            <person name="Kogle M.E."/>
            <person name="Wiebenga A."/>
            <person name="Kun R.S."/>
            <person name="Lubbers R.J."/>
            <person name="Makela M.R."/>
            <person name="Barry K."/>
            <person name="Chovatia M."/>
            <person name="Clum A."/>
            <person name="Daum C."/>
            <person name="Haridas S."/>
            <person name="He G."/>
            <person name="LaButti K."/>
            <person name="Lipzen A."/>
            <person name="Mondo S."/>
            <person name="Riley R."/>
            <person name="Salamov A."/>
            <person name="Simmons B.A."/>
            <person name="Magnuson J.K."/>
            <person name="Henrissat B."/>
            <person name="Mortensen U.H."/>
            <person name="Larsen T.O."/>
            <person name="Devries R.P."/>
            <person name="Grigoriev I.V."/>
            <person name="Machida M."/>
            <person name="Baker S.E."/>
            <person name="Andersen M.R."/>
        </authorList>
    </citation>
    <scope>NUCLEOTIDE SEQUENCE [LARGE SCALE GENOMIC DNA]</scope>
    <source>
        <strain evidence="1 2">CBS 117626</strain>
    </source>
</reference>
<sequence>MGTISINLSNSGSQSPILTPMNMRRHHIIKLATQLDPGVHIVFLQEVSKAALQQILKDECIRGSWISIEQGETAWGKQSFATMTLLSKARFASAAPGPIWMVAYPSHFDRNALCCDIFVSSLPIPPPPNRQVSIISSFLRSAGSGLVASDLNPVLEEDATLLESNGLTDVWTILHPEDPGYTWGTAGEQSFPPNRMDKVAIVGLTPHDIKR</sequence>
<dbReference type="SUPFAM" id="SSF56219">
    <property type="entry name" value="DNase I-like"/>
    <property type="match status" value="1"/>
</dbReference>
<dbReference type="AlphaFoldDB" id="A0A5N6UYZ8"/>
<organism evidence="1 2">
    <name type="scientific">Aspergillus tamarii</name>
    <dbReference type="NCBI Taxonomy" id="41984"/>
    <lineage>
        <taxon>Eukaryota</taxon>
        <taxon>Fungi</taxon>
        <taxon>Dikarya</taxon>
        <taxon>Ascomycota</taxon>
        <taxon>Pezizomycotina</taxon>
        <taxon>Eurotiomycetes</taxon>
        <taxon>Eurotiomycetidae</taxon>
        <taxon>Eurotiales</taxon>
        <taxon>Aspergillaceae</taxon>
        <taxon>Aspergillus</taxon>
        <taxon>Aspergillus subgen. Circumdati</taxon>
    </lineage>
</organism>
<dbReference type="Gene3D" id="3.60.10.10">
    <property type="entry name" value="Endonuclease/exonuclease/phosphatase"/>
    <property type="match status" value="1"/>
</dbReference>
<evidence type="ECO:0008006" key="3">
    <source>
        <dbReference type="Google" id="ProtNLM"/>
    </source>
</evidence>
<name>A0A5N6UYZ8_ASPTM</name>